<dbReference type="Proteomes" id="UP000223158">
    <property type="component" value="Segment"/>
</dbReference>
<reference evidence="1 2" key="1">
    <citation type="submission" date="2015-11" db="EMBL/GenBank/DDBJ databases">
        <title>Lactobacillus brevis bacteriophage SA-C12: a mosaic Myoviridae member.</title>
        <authorList>
            <person name="Mahony J."/>
        </authorList>
    </citation>
    <scope>NUCLEOTIDE SEQUENCE [LARGE SCALE GENOMIC DNA]</scope>
</reference>
<gene>
    <name evidence="1" type="ORF">SAC12_094</name>
</gene>
<dbReference type="EMBL" id="KU052488">
    <property type="protein sequence ID" value="ALY06915.1"/>
    <property type="molecule type" value="Genomic_DNA"/>
</dbReference>
<name>A0A1I9KKB8_9CAUD</name>
<sequence>MERKLMYREFKGGLDGVTLDEIKEEFFEDYYDQEHSADERVEDVKRFIKEQSNGFFEDYYCEQYLAKTPSQQVMSDQDNVCHFVEIMASYVITGEDDDLPYDKDLFFIGN</sequence>
<proteinExistence type="predicted"/>
<protein>
    <submittedName>
        <fullName evidence="1">Uncharacterized protein</fullName>
    </submittedName>
</protein>
<evidence type="ECO:0000313" key="1">
    <source>
        <dbReference type="EMBL" id="ALY06915.1"/>
    </source>
</evidence>
<accession>A0A1I9KKB8</accession>
<evidence type="ECO:0000313" key="2">
    <source>
        <dbReference type="Proteomes" id="UP000223158"/>
    </source>
</evidence>
<organism evidence="1 2">
    <name type="scientific">Lactobacillus phage SA-C12</name>
    <dbReference type="NCBI Taxonomy" id="1755697"/>
    <lineage>
        <taxon>Viruses</taxon>
        <taxon>Duplodnaviria</taxon>
        <taxon>Heunggongvirae</taxon>
        <taxon>Uroviricota</taxon>
        <taxon>Caudoviricetes</taxon>
        <taxon>Tybeckvirinae</taxon>
        <taxon>Lenusvirus</taxon>
        <taxon>Lenusvirus SAC12</taxon>
    </lineage>
</organism>
<keyword evidence="2" id="KW-1185">Reference proteome</keyword>